<accession>A0A1C5G7W6</accession>
<dbReference type="EMBL" id="LT607733">
    <property type="protein sequence ID" value="SCG15787.1"/>
    <property type="molecule type" value="Genomic_DNA"/>
</dbReference>
<dbReference type="AlphaFoldDB" id="A0A1C5G7W6"/>
<dbReference type="RefSeq" id="WP_088999766.1">
    <property type="nucleotide sequence ID" value="NZ_JBFAAC010000014.1"/>
</dbReference>
<evidence type="ECO:0000313" key="3">
    <source>
        <dbReference type="Proteomes" id="UP000198251"/>
    </source>
</evidence>
<feature type="domain" description="Chorismate mutase" evidence="1">
    <location>
        <begin position="14"/>
        <end position="99"/>
    </location>
</feature>
<dbReference type="SMART" id="SM00830">
    <property type="entry name" value="CM_2"/>
    <property type="match status" value="1"/>
</dbReference>
<dbReference type="InterPro" id="IPR036263">
    <property type="entry name" value="Chorismate_II_sf"/>
</dbReference>
<dbReference type="InterPro" id="IPR010958">
    <property type="entry name" value="Chorismate_mutase_highGC-bac"/>
</dbReference>
<dbReference type="Pfam" id="PF01817">
    <property type="entry name" value="CM_2"/>
    <property type="match status" value="1"/>
</dbReference>
<organism evidence="2 3">
    <name type="scientific">Micromonospora echinofusca</name>
    <dbReference type="NCBI Taxonomy" id="47858"/>
    <lineage>
        <taxon>Bacteria</taxon>
        <taxon>Bacillati</taxon>
        <taxon>Actinomycetota</taxon>
        <taxon>Actinomycetes</taxon>
        <taxon>Micromonosporales</taxon>
        <taxon>Micromonosporaceae</taxon>
        <taxon>Micromonospora</taxon>
    </lineage>
</organism>
<proteinExistence type="predicted"/>
<evidence type="ECO:0000313" key="2">
    <source>
        <dbReference type="EMBL" id="SCG15787.1"/>
    </source>
</evidence>
<dbReference type="SUPFAM" id="SSF48600">
    <property type="entry name" value="Chorismate mutase II"/>
    <property type="match status" value="1"/>
</dbReference>
<dbReference type="Gene3D" id="1.20.59.10">
    <property type="entry name" value="Chorismate mutase"/>
    <property type="match status" value="1"/>
</dbReference>
<dbReference type="GO" id="GO:0004106">
    <property type="term" value="F:chorismate mutase activity"/>
    <property type="evidence" value="ECO:0007669"/>
    <property type="project" value="InterPro"/>
</dbReference>
<evidence type="ECO:0000259" key="1">
    <source>
        <dbReference type="PROSITE" id="PS51168"/>
    </source>
</evidence>
<keyword evidence="3" id="KW-1185">Reference proteome</keyword>
<dbReference type="InterPro" id="IPR036979">
    <property type="entry name" value="CM_dom_sf"/>
</dbReference>
<dbReference type="PROSITE" id="PS51168">
    <property type="entry name" value="CHORISMATE_MUT_2"/>
    <property type="match status" value="1"/>
</dbReference>
<gene>
    <name evidence="2" type="ORF">GA0070610_2030</name>
</gene>
<dbReference type="InterPro" id="IPR002701">
    <property type="entry name" value="CM_II_prokaryot"/>
</dbReference>
<dbReference type="GeneID" id="95801848"/>
<dbReference type="NCBIfam" id="TIGR01808">
    <property type="entry name" value="CM_M_hiGC-arch"/>
    <property type="match status" value="1"/>
</dbReference>
<sequence length="99" mass="10789">MSGDDEGTGVEHDLRAQKEIIVRRGTIDLLDDEILALIRRRREVSAEIQAIRISAGGSRIATRREHVVVSRYTAVLGSRGAELAAVILRISRQGSGAAR</sequence>
<reference evidence="2 3" key="1">
    <citation type="submission" date="2016-06" db="EMBL/GenBank/DDBJ databases">
        <authorList>
            <person name="Kjaerup R.B."/>
            <person name="Dalgaard T.S."/>
            <person name="Juul-Madsen H.R."/>
        </authorList>
    </citation>
    <scope>NUCLEOTIDE SEQUENCE [LARGE SCALE GENOMIC DNA]</scope>
    <source>
        <strain evidence="2 3">DSM 43913</strain>
    </source>
</reference>
<name>A0A1C5G7W6_MICEH</name>
<protein>
    <submittedName>
        <fullName evidence="2">Chorismate mutase</fullName>
    </submittedName>
</protein>
<dbReference type="NCBIfam" id="NF005894">
    <property type="entry name" value="PRK07857.1"/>
    <property type="match status" value="1"/>
</dbReference>
<dbReference type="GO" id="GO:0046417">
    <property type="term" value="P:chorismate metabolic process"/>
    <property type="evidence" value="ECO:0007669"/>
    <property type="project" value="InterPro"/>
</dbReference>
<dbReference type="Proteomes" id="UP000198251">
    <property type="component" value="Chromosome I"/>
</dbReference>